<comment type="caution">
    <text evidence="2">The sequence shown here is derived from an EMBL/GenBank/DDBJ whole genome shotgun (WGS) entry which is preliminary data.</text>
</comment>
<evidence type="ECO:0000313" key="3">
    <source>
        <dbReference type="Proteomes" id="UP000606786"/>
    </source>
</evidence>
<feature type="region of interest" description="Disordered" evidence="1">
    <location>
        <begin position="21"/>
        <end position="57"/>
    </location>
</feature>
<dbReference type="Proteomes" id="UP000606786">
    <property type="component" value="Unassembled WGS sequence"/>
</dbReference>
<dbReference type="AlphaFoldDB" id="A0A811VMB3"/>
<gene>
    <name evidence="2" type="ORF">CCAP1982_LOCUS23170</name>
</gene>
<organism evidence="2 3">
    <name type="scientific">Ceratitis capitata</name>
    <name type="common">Mediterranean fruit fly</name>
    <name type="synonym">Tephritis capitata</name>
    <dbReference type="NCBI Taxonomy" id="7213"/>
    <lineage>
        <taxon>Eukaryota</taxon>
        <taxon>Metazoa</taxon>
        <taxon>Ecdysozoa</taxon>
        <taxon>Arthropoda</taxon>
        <taxon>Hexapoda</taxon>
        <taxon>Insecta</taxon>
        <taxon>Pterygota</taxon>
        <taxon>Neoptera</taxon>
        <taxon>Endopterygota</taxon>
        <taxon>Diptera</taxon>
        <taxon>Brachycera</taxon>
        <taxon>Muscomorpha</taxon>
        <taxon>Tephritoidea</taxon>
        <taxon>Tephritidae</taxon>
        <taxon>Ceratitis</taxon>
        <taxon>Ceratitis</taxon>
    </lineage>
</organism>
<accession>A0A811VMB3</accession>
<dbReference type="SUPFAM" id="SSF81995">
    <property type="entry name" value="beta-sandwich domain of Sec23/24"/>
    <property type="match status" value="1"/>
</dbReference>
<evidence type="ECO:0000256" key="1">
    <source>
        <dbReference type="SAM" id="MobiDB-lite"/>
    </source>
</evidence>
<dbReference type="EMBL" id="CAJHJT010000056">
    <property type="protein sequence ID" value="CAD7015222.1"/>
    <property type="molecule type" value="Genomic_DNA"/>
</dbReference>
<protein>
    <submittedName>
        <fullName evidence="2">(Mediterranean fruit fly) hypothetical protein</fullName>
    </submittedName>
</protein>
<name>A0A811VMB3_CERCA</name>
<proteinExistence type="predicted"/>
<sequence>MSASPATTSVITSNELAIQQHQQQQQQLQHQQQQQQQQHQQLQTHNSPTRVSLPPGVTVTNVVTTNSSAAASAAGANGLSLMHRSPDSPQPELATMTNVNVLDLHTDSSKLYDKDAVFIYESPKVVLPAGVGTGATVTNDEHVIDARMVAQLNEQQAAVAAAAAAAAATDNQPLAKIEFDENQIIRVVGPNGEQQQIISREIINGEHHILSRNEAGEHILTRIVSDPTKLMPSDNAVAAAMFNQAQKMANDHGVYQTSPLDASMLQHYEQDNVVKAEVDIYDDPKKPPGSGGGGQQILYTTAGPDAGKQLSHMPVTAKLESDMYPTDKHIDLIYNDGNKTVIYTTTTDQKGLEIYSGSDLSGLVADGQVVVQGGLQYAGAGTAGGQPVYIVSDGSLPPGVEGHLQR</sequence>
<keyword evidence="3" id="KW-1185">Reference proteome</keyword>
<feature type="compositionally biased region" description="Low complexity" evidence="1">
    <location>
        <begin position="21"/>
        <end position="43"/>
    </location>
</feature>
<reference evidence="2" key="1">
    <citation type="submission" date="2020-11" db="EMBL/GenBank/DDBJ databases">
        <authorList>
            <person name="Whitehead M."/>
        </authorList>
    </citation>
    <scope>NUCLEOTIDE SEQUENCE</scope>
    <source>
        <strain evidence="2">EGII</strain>
    </source>
</reference>
<evidence type="ECO:0000313" key="2">
    <source>
        <dbReference type="EMBL" id="CAD7015222.1"/>
    </source>
</evidence>
<dbReference type="OrthoDB" id="7680836at2759"/>